<feature type="compositionally biased region" description="Low complexity" evidence="1">
    <location>
        <begin position="189"/>
        <end position="204"/>
    </location>
</feature>
<organism evidence="2 3">
    <name type="scientific">Cryptococcus gattii EJB2</name>
    <dbReference type="NCBI Taxonomy" id="1296103"/>
    <lineage>
        <taxon>Eukaryota</taxon>
        <taxon>Fungi</taxon>
        <taxon>Dikarya</taxon>
        <taxon>Basidiomycota</taxon>
        <taxon>Agaricomycotina</taxon>
        <taxon>Tremellomycetes</taxon>
        <taxon>Tremellales</taxon>
        <taxon>Cryptococcaceae</taxon>
        <taxon>Cryptococcus</taxon>
        <taxon>Cryptococcus gattii species complex</taxon>
    </lineage>
</organism>
<dbReference type="Proteomes" id="UP000054272">
    <property type="component" value="Unassembled WGS sequence"/>
</dbReference>
<evidence type="ECO:0000313" key="2">
    <source>
        <dbReference type="EMBL" id="KIR76968.1"/>
    </source>
</evidence>
<gene>
    <name evidence="2" type="ORF">I306_06121</name>
</gene>
<sequence>MPLSEADISATPIDDGSFPPTTQPKDPNDRSYAPRSPQPKLVLFNPRSGETETIDLGPASSVMTLEDYRNLNRQTTRRGMLTGLIGGGLLTYLVKRFKPTPPSRNGLALTFLLVSSSFISYSTSRALLLSYILQVRAKARSQAMANGELQDPATPRSADVTFDSFSTGDSPATLPSSDSGSFGTPNPTGQLPGRWRPPQQQGQQVNSNVGEELARARLGSTPNNAQWSQGRRMDGGPQGEGEMMNDPYGSPEQMRDPYAFTGSSRI</sequence>
<proteinExistence type="predicted"/>
<dbReference type="EMBL" id="KN848767">
    <property type="protein sequence ID" value="KIR76968.1"/>
    <property type="molecule type" value="Genomic_DNA"/>
</dbReference>
<keyword evidence="3" id="KW-1185">Reference proteome</keyword>
<protein>
    <submittedName>
        <fullName evidence="2">Uncharacterized protein</fullName>
    </submittedName>
</protein>
<evidence type="ECO:0000313" key="3">
    <source>
        <dbReference type="Proteomes" id="UP000054272"/>
    </source>
</evidence>
<name>A0ABR5BMU5_9TREE</name>
<evidence type="ECO:0000256" key="1">
    <source>
        <dbReference type="SAM" id="MobiDB-lite"/>
    </source>
</evidence>
<accession>A0ABR5BMU5</accession>
<reference evidence="2 3" key="1">
    <citation type="submission" date="2015-01" db="EMBL/GenBank/DDBJ databases">
        <title>The Genome Sequence of Cryptococcus gattii EJB2.</title>
        <authorList>
            <consortium name="The Broad Institute Genomics Platform"/>
            <person name="Cuomo C."/>
            <person name="Litvintseva A."/>
            <person name="Chen Y."/>
            <person name="Heitman J."/>
            <person name="Sun S."/>
            <person name="Springer D."/>
            <person name="Dromer F."/>
            <person name="Young S."/>
            <person name="Zeng Q."/>
            <person name="Gargeya S."/>
            <person name="Abouelleil A."/>
            <person name="Alvarado L."/>
            <person name="Chapman S.B."/>
            <person name="Gainer-Dewar J."/>
            <person name="Goldberg J."/>
            <person name="Griggs A."/>
            <person name="Gujja S."/>
            <person name="Hansen M."/>
            <person name="Howarth C."/>
            <person name="Imamovic A."/>
            <person name="Larimer J."/>
            <person name="Murphy C."/>
            <person name="Naylor J."/>
            <person name="Pearson M."/>
            <person name="Priest M."/>
            <person name="Roberts A."/>
            <person name="Saif S."/>
            <person name="Shea T."/>
            <person name="Sykes S."/>
            <person name="Wortman J."/>
            <person name="Nusbaum C."/>
            <person name="Birren B."/>
        </authorList>
    </citation>
    <scope>NUCLEOTIDE SEQUENCE [LARGE SCALE GENOMIC DNA]</scope>
    <source>
        <strain evidence="2 3">EJB2</strain>
    </source>
</reference>
<feature type="compositionally biased region" description="Polar residues" evidence="1">
    <location>
        <begin position="220"/>
        <end position="229"/>
    </location>
</feature>
<feature type="region of interest" description="Disordered" evidence="1">
    <location>
        <begin position="1"/>
        <end position="44"/>
    </location>
</feature>
<feature type="compositionally biased region" description="Polar residues" evidence="1">
    <location>
        <begin position="163"/>
        <end position="188"/>
    </location>
</feature>
<feature type="region of interest" description="Disordered" evidence="1">
    <location>
        <begin position="146"/>
        <end position="266"/>
    </location>
</feature>